<protein>
    <submittedName>
        <fullName evidence="1">Uncharacterized protein</fullName>
    </submittedName>
</protein>
<evidence type="ECO:0000313" key="1">
    <source>
        <dbReference type="EMBL" id="KAF4470476.1"/>
    </source>
</evidence>
<name>A0A8H4PHR0_9HYPO</name>
<accession>A0A8H4PHR0</accession>
<sequence>MSSPIPVVICGKIPSHQEAVPKALQPDYEVLQLHANVESFAKGFPELLKAGKKPAAIFMGGGFDRDEFEAAYSVEGAASVPWLRPLRTKPGNESMMSGEAPPAHVVASVARGAIDEHLDVVKAGKGAGEIWYY</sequence>
<organism evidence="1 2">
    <name type="scientific">Fusarium albosuccineum</name>
    <dbReference type="NCBI Taxonomy" id="1237068"/>
    <lineage>
        <taxon>Eukaryota</taxon>
        <taxon>Fungi</taxon>
        <taxon>Dikarya</taxon>
        <taxon>Ascomycota</taxon>
        <taxon>Pezizomycotina</taxon>
        <taxon>Sordariomycetes</taxon>
        <taxon>Hypocreomycetidae</taxon>
        <taxon>Hypocreales</taxon>
        <taxon>Nectriaceae</taxon>
        <taxon>Fusarium</taxon>
        <taxon>Fusarium decemcellulare species complex</taxon>
    </lineage>
</organism>
<gene>
    <name evidence="1" type="ORF">FALBO_2624</name>
</gene>
<dbReference type="OrthoDB" id="3649348at2759"/>
<reference evidence="1 2" key="1">
    <citation type="submission" date="2020-01" db="EMBL/GenBank/DDBJ databases">
        <title>Identification and distribution of gene clusters putatively required for synthesis of sphingolipid metabolism inhibitors in phylogenetically diverse species of the filamentous fungus Fusarium.</title>
        <authorList>
            <person name="Kim H.-S."/>
            <person name="Busman M."/>
            <person name="Brown D.W."/>
            <person name="Divon H."/>
            <person name="Uhlig S."/>
            <person name="Proctor R.H."/>
        </authorList>
    </citation>
    <scope>NUCLEOTIDE SEQUENCE [LARGE SCALE GENOMIC DNA]</scope>
    <source>
        <strain evidence="1 2">NRRL 20459</strain>
    </source>
</reference>
<dbReference type="Proteomes" id="UP000554235">
    <property type="component" value="Unassembled WGS sequence"/>
</dbReference>
<keyword evidence="2" id="KW-1185">Reference proteome</keyword>
<dbReference type="EMBL" id="JAADYS010000337">
    <property type="protein sequence ID" value="KAF4470476.1"/>
    <property type="molecule type" value="Genomic_DNA"/>
</dbReference>
<dbReference type="AlphaFoldDB" id="A0A8H4PHR0"/>
<proteinExistence type="predicted"/>
<evidence type="ECO:0000313" key="2">
    <source>
        <dbReference type="Proteomes" id="UP000554235"/>
    </source>
</evidence>
<comment type="caution">
    <text evidence="1">The sequence shown here is derived from an EMBL/GenBank/DDBJ whole genome shotgun (WGS) entry which is preliminary data.</text>
</comment>